<protein>
    <submittedName>
        <fullName evidence="1">Uncharacterized protein</fullName>
    </submittedName>
</protein>
<dbReference type="Proteomes" id="UP000839726">
    <property type="component" value="Unassembled WGS sequence"/>
</dbReference>
<name>A0A5U9KZ55_SALNE</name>
<comment type="caution">
    <text evidence="1">The sequence shown here is derived from an EMBL/GenBank/DDBJ whole genome shotgun (WGS) entry which is preliminary data.</text>
</comment>
<sequence length="110" mass="12437">MKKSELKEISISEDVKKELHEMAKRIHEICKQNNIPYIFYFIDEKREAGDGVIISKHRGSYSKYASGAWDSSLTAANFLAQADEVPEEIIISLAIMAEQQNNPAESDPVH</sequence>
<reference evidence="1" key="1">
    <citation type="submission" date="2018-07" db="EMBL/GenBank/DDBJ databases">
        <authorList>
            <person name="Ashton P.M."/>
            <person name="Dallman T."/>
            <person name="Nair S."/>
            <person name="De Pinna E."/>
            <person name="Peters T."/>
            <person name="Grant K."/>
        </authorList>
    </citation>
    <scope>NUCLEOTIDE SEQUENCE [LARGE SCALE GENOMIC DNA]</scope>
    <source>
        <strain evidence="1">436933</strain>
    </source>
</reference>
<proteinExistence type="predicted"/>
<dbReference type="AlphaFoldDB" id="A0A5U9KZ55"/>
<gene>
    <name evidence="1" type="ORF">DRY71_28030</name>
</gene>
<evidence type="ECO:0000313" key="1">
    <source>
        <dbReference type="EMBL" id="EBS2696491.1"/>
    </source>
</evidence>
<accession>A0A5U9KZ55</accession>
<dbReference type="EMBL" id="AAGUYM010000085">
    <property type="protein sequence ID" value="EBS2696491.1"/>
    <property type="molecule type" value="Genomic_DNA"/>
</dbReference>
<organism evidence="1">
    <name type="scientific">Salmonella newport</name>
    <dbReference type="NCBI Taxonomy" id="108619"/>
    <lineage>
        <taxon>Bacteria</taxon>
        <taxon>Pseudomonadati</taxon>
        <taxon>Pseudomonadota</taxon>
        <taxon>Gammaproteobacteria</taxon>
        <taxon>Enterobacterales</taxon>
        <taxon>Enterobacteriaceae</taxon>
        <taxon>Salmonella</taxon>
    </lineage>
</organism>